<organism evidence="1 2">
    <name type="scientific">Batillaria attramentaria</name>
    <dbReference type="NCBI Taxonomy" id="370345"/>
    <lineage>
        <taxon>Eukaryota</taxon>
        <taxon>Metazoa</taxon>
        <taxon>Spiralia</taxon>
        <taxon>Lophotrochozoa</taxon>
        <taxon>Mollusca</taxon>
        <taxon>Gastropoda</taxon>
        <taxon>Caenogastropoda</taxon>
        <taxon>Sorbeoconcha</taxon>
        <taxon>Cerithioidea</taxon>
        <taxon>Batillariidae</taxon>
        <taxon>Batillaria</taxon>
    </lineage>
</organism>
<accession>A0ABD0J8M8</accession>
<comment type="caution">
    <text evidence="1">The sequence shown here is derived from an EMBL/GenBank/DDBJ whole genome shotgun (WGS) entry which is preliminary data.</text>
</comment>
<protein>
    <submittedName>
        <fullName evidence="1">Uncharacterized protein</fullName>
    </submittedName>
</protein>
<keyword evidence="2" id="KW-1185">Reference proteome</keyword>
<dbReference type="AlphaFoldDB" id="A0ABD0J8M8"/>
<dbReference type="Proteomes" id="UP001519460">
    <property type="component" value="Unassembled WGS sequence"/>
</dbReference>
<gene>
    <name evidence="1" type="ORF">BaRGS_00037931</name>
</gene>
<evidence type="ECO:0000313" key="1">
    <source>
        <dbReference type="EMBL" id="KAK7464512.1"/>
    </source>
</evidence>
<proteinExistence type="predicted"/>
<sequence>MTQATYEHTGIKKRSWKTCKKLANRVNCHSRNVFATSHSQSGSAAHAPGSATRTNQSWSYIRRCWIFTFVKLWANDVPFRNRSSGGQIKH</sequence>
<evidence type="ECO:0000313" key="2">
    <source>
        <dbReference type="Proteomes" id="UP001519460"/>
    </source>
</evidence>
<dbReference type="EMBL" id="JACVVK020000589">
    <property type="protein sequence ID" value="KAK7464512.1"/>
    <property type="molecule type" value="Genomic_DNA"/>
</dbReference>
<reference evidence="1 2" key="1">
    <citation type="journal article" date="2023" name="Sci. Data">
        <title>Genome assembly of the Korean intertidal mud-creeper Batillaria attramentaria.</title>
        <authorList>
            <person name="Patra A.K."/>
            <person name="Ho P.T."/>
            <person name="Jun S."/>
            <person name="Lee S.J."/>
            <person name="Kim Y."/>
            <person name="Won Y.J."/>
        </authorList>
    </citation>
    <scope>NUCLEOTIDE SEQUENCE [LARGE SCALE GENOMIC DNA]</scope>
    <source>
        <strain evidence="1">Wonlab-2016</strain>
    </source>
</reference>
<name>A0ABD0J8M8_9CAEN</name>